<sequence>MSYYDLRKIFCAPMISLMLMFLEGFDGVNKQYEKRLSEGAQAITSLDLDEDNDQTGQQLINQMDSLDISKSGEQSQRRSPLPFSRYSPGMARKSFGKLGKDF</sequence>
<dbReference type="Proteomes" id="UP000887563">
    <property type="component" value="Unplaced"/>
</dbReference>
<feature type="region of interest" description="Disordered" evidence="1">
    <location>
        <begin position="47"/>
        <end position="102"/>
    </location>
</feature>
<accession>A0A914NAF6</accession>
<dbReference type="WBParaSite" id="Minc3s04976g37366">
    <property type="protein sequence ID" value="Minc3s04976g37366"/>
    <property type="gene ID" value="Minc3s04976g37366"/>
</dbReference>
<evidence type="ECO:0000313" key="3">
    <source>
        <dbReference type="WBParaSite" id="Minc3s04976g37366"/>
    </source>
</evidence>
<protein>
    <submittedName>
        <fullName evidence="3">Uncharacterized protein</fullName>
    </submittedName>
</protein>
<name>A0A914NAF6_MELIC</name>
<proteinExistence type="predicted"/>
<dbReference type="AlphaFoldDB" id="A0A914NAF6"/>
<reference evidence="3" key="1">
    <citation type="submission" date="2022-11" db="UniProtKB">
        <authorList>
            <consortium name="WormBaseParasite"/>
        </authorList>
    </citation>
    <scope>IDENTIFICATION</scope>
</reference>
<feature type="compositionally biased region" description="Polar residues" evidence="1">
    <location>
        <begin position="54"/>
        <end position="64"/>
    </location>
</feature>
<evidence type="ECO:0000256" key="1">
    <source>
        <dbReference type="SAM" id="MobiDB-lite"/>
    </source>
</evidence>
<organism evidence="2 3">
    <name type="scientific">Meloidogyne incognita</name>
    <name type="common">Southern root-knot nematode worm</name>
    <name type="synonym">Oxyuris incognita</name>
    <dbReference type="NCBI Taxonomy" id="6306"/>
    <lineage>
        <taxon>Eukaryota</taxon>
        <taxon>Metazoa</taxon>
        <taxon>Ecdysozoa</taxon>
        <taxon>Nematoda</taxon>
        <taxon>Chromadorea</taxon>
        <taxon>Rhabditida</taxon>
        <taxon>Tylenchina</taxon>
        <taxon>Tylenchomorpha</taxon>
        <taxon>Tylenchoidea</taxon>
        <taxon>Meloidogynidae</taxon>
        <taxon>Meloidogyninae</taxon>
        <taxon>Meloidogyne</taxon>
        <taxon>Meloidogyne incognita group</taxon>
    </lineage>
</organism>
<evidence type="ECO:0000313" key="2">
    <source>
        <dbReference type="Proteomes" id="UP000887563"/>
    </source>
</evidence>
<keyword evidence="2" id="KW-1185">Reference proteome</keyword>